<keyword evidence="12" id="KW-1185">Reference proteome</keyword>
<dbReference type="InterPro" id="IPR027408">
    <property type="entry name" value="PNPase/RNase_PH_dom_sf"/>
</dbReference>
<dbReference type="EC" id="2.7.7.56" evidence="8"/>
<sequence>MRKDGRKNNELRDVHIDKNFIIHPEGSVLITVGQTKVICNASIEDRVPPFMRGEGKGWITAEYSMLPRATEQRTIREASKGKITGRTMEIQRLIGRALRAVVNLNDLGERTIWIDCDVIQADGGTRTASITGAFVAMTLALGKLMNDGKIKKMPITDFLAAISVGVDEEQGEILDLNYQEDSKAEVDMNVIMTAQGELVEVQGTGEESTFTRAQLNSMLDLAEQGIKSLVEIQKEALGDLALLVEKNANKQGE</sequence>
<dbReference type="GO" id="GO:0000175">
    <property type="term" value="F:3'-5'-RNA exonuclease activity"/>
    <property type="evidence" value="ECO:0007669"/>
    <property type="project" value="UniProtKB-UniRule"/>
</dbReference>
<keyword evidence="7" id="KW-0694">RNA-binding</keyword>
<evidence type="ECO:0000256" key="8">
    <source>
        <dbReference type="HAMAP-Rule" id="MF_00564"/>
    </source>
</evidence>
<dbReference type="FunFam" id="3.30.230.70:FF:000003">
    <property type="entry name" value="Ribonuclease PH"/>
    <property type="match status" value="1"/>
</dbReference>
<feature type="domain" description="Exoribonuclease phosphorolytic" evidence="9">
    <location>
        <begin position="10"/>
        <end position="139"/>
    </location>
</feature>
<dbReference type="KEGG" id="bwh:A9C19_05180"/>
<comment type="subunit">
    <text evidence="8">Homohexameric ring arranged as a trimer of dimers.</text>
</comment>
<dbReference type="Pfam" id="PF01138">
    <property type="entry name" value="RNase_PH"/>
    <property type="match status" value="1"/>
</dbReference>
<evidence type="ECO:0000256" key="3">
    <source>
        <dbReference type="ARBA" id="ARBA00022555"/>
    </source>
</evidence>
<evidence type="ECO:0000256" key="4">
    <source>
        <dbReference type="ARBA" id="ARBA00022679"/>
    </source>
</evidence>
<proteinExistence type="inferred from homology"/>
<evidence type="ECO:0000256" key="2">
    <source>
        <dbReference type="ARBA" id="ARBA00022552"/>
    </source>
</evidence>
<dbReference type="CDD" id="cd11362">
    <property type="entry name" value="RNase_PH_bact"/>
    <property type="match status" value="1"/>
</dbReference>
<dbReference type="GO" id="GO:0016075">
    <property type="term" value="P:rRNA catabolic process"/>
    <property type="evidence" value="ECO:0007669"/>
    <property type="project" value="UniProtKB-UniRule"/>
</dbReference>
<keyword evidence="4 8" id="KW-0808">Transferase</keyword>
<dbReference type="Pfam" id="PF03725">
    <property type="entry name" value="RNase_PH_C"/>
    <property type="match status" value="1"/>
</dbReference>
<evidence type="ECO:0000313" key="12">
    <source>
        <dbReference type="Proteomes" id="UP000181936"/>
    </source>
</evidence>
<evidence type="ECO:0000256" key="7">
    <source>
        <dbReference type="ARBA" id="ARBA00022884"/>
    </source>
</evidence>
<dbReference type="InterPro" id="IPR001247">
    <property type="entry name" value="ExoRNase_PH_dom1"/>
</dbReference>
<dbReference type="SUPFAM" id="SSF55666">
    <property type="entry name" value="Ribonuclease PH domain 2-like"/>
    <property type="match status" value="1"/>
</dbReference>
<dbReference type="InterPro" id="IPR002381">
    <property type="entry name" value="RNase_PH_bac-type"/>
</dbReference>
<dbReference type="HAMAP" id="MF_00564">
    <property type="entry name" value="RNase_PH"/>
    <property type="match status" value="1"/>
</dbReference>
<evidence type="ECO:0000256" key="5">
    <source>
        <dbReference type="ARBA" id="ARBA00022694"/>
    </source>
</evidence>
<protein>
    <recommendedName>
        <fullName evidence="8">Ribonuclease PH</fullName>
        <shortName evidence="8">RNase PH</shortName>
        <ecNumber evidence="8">2.7.7.56</ecNumber>
    </recommendedName>
    <alternativeName>
        <fullName evidence="8">tRNA nucleotidyltransferase</fullName>
    </alternativeName>
</protein>
<name>A0A1L3MPA9_9BACI</name>
<dbReference type="PANTHER" id="PTHR11953:SF0">
    <property type="entry name" value="EXOSOME COMPLEX COMPONENT RRP41"/>
    <property type="match status" value="1"/>
</dbReference>
<dbReference type="RefSeq" id="WP_072578976.1">
    <property type="nucleotide sequence ID" value="NZ_CP016020.1"/>
</dbReference>
<feature type="binding site" evidence="8">
    <location>
        <position position="86"/>
    </location>
    <ligand>
        <name>phosphate</name>
        <dbReference type="ChEBI" id="CHEBI:43474"/>
        <note>substrate</note>
    </ligand>
</feature>
<evidence type="ECO:0000313" key="11">
    <source>
        <dbReference type="EMBL" id="APH04183.1"/>
    </source>
</evidence>
<comment type="catalytic activity">
    <reaction evidence="8">
        <text>tRNA(n+1) + phosphate = tRNA(n) + a ribonucleoside 5'-diphosphate</text>
        <dbReference type="Rhea" id="RHEA:10628"/>
        <dbReference type="Rhea" id="RHEA-COMP:17343"/>
        <dbReference type="Rhea" id="RHEA-COMP:17344"/>
        <dbReference type="ChEBI" id="CHEBI:43474"/>
        <dbReference type="ChEBI" id="CHEBI:57930"/>
        <dbReference type="ChEBI" id="CHEBI:173114"/>
        <dbReference type="EC" id="2.7.7.56"/>
    </reaction>
</comment>
<reference evidence="11 12" key="1">
    <citation type="journal article" date="2016" name="Sci. Rep.">
        <title>Complete genome sequence and transcriptomic analysis of a novel marine strain Bacillus weihaiensis reveals the mechanism of brown algae degradation.</title>
        <authorList>
            <person name="Zhu Y."/>
            <person name="Chen P."/>
            <person name="Bao Y."/>
            <person name="Men Y."/>
            <person name="Zeng Y."/>
            <person name="Yang J."/>
            <person name="Sun J."/>
            <person name="Sun Y."/>
        </authorList>
    </citation>
    <scope>NUCLEOTIDE SEQUENCE [LARGE SCALE GENOMIC DNA]</scope>
    <source>
        <strain evidence="11 12">Alg07</strain>
    </source>
</reference>
<dbReference type="InterPro" id="IPR036345">
    <property type="entry name" value="ExoRNase_PH_dom2_sf"/>
</dbReference>
<dbReference type="Gene3D" id="3.30.230.70">
    <property type="entry name" value="GHMP Kinase, N-terminal domain"/>
    <property type="match status" value="1"/>
</dbReference>
<dbReference type="GO" id="GO:0031125">
    <property type="term" value="P:rRNA 3'-end processing"/>
    <property type="evidence" value="ECO:0007669"/>
    <property type="project" value="UniProtKB-ARBA"/>
</dbReference>
<gene>
    <name evidence="8" type="primary">rph</name>
    <name evidence="11" type="ORF">A9C19_05180</name>
</gene>
<dbReference type="OrthoDB" id="9802265at2"/>
<dbReference type="InterPro" id="IPR015847">
    <property type="entry name" value="ExoRNase_PH_dom2"/>
</dbReference>
<accession>A0A1L3MPA9</accession>
<keyword evidence="6 8" id="KW-0548">Nucleotidyltransferase</keyword>
<evidence type="ECO:0000259" key="10">
    <source>
        <dbReference type="Pfam" id="PF03725"/>
    </source>
</evidence>
<dbReference type="InterPro" id="IPR018336">
    <property type="entry name" value="RNase_PH_CS"/>
</dbReference>
<keyword evidence="3 8" id="KW-0820">tRNA-binding</keyword>
<dbReference type="PROSITE" id="PS01277">
    <property type="entry name" value="RIBONUCLEASE_PH"/>
    <property type="match status" value="1"/>
</dbReference>
<dbReference type="GO" id="GO:0009022">
    <property type="term" value="F:tRNA nucleotidyltransferase activity"/>
    <property type="evidence" value="ECO:0007669"/>
    <property type="project" value="UniProtKB-UniRule"/>
</dbReference>
<organism evidence="11 12">
    <name type="scientific">Bacillus weihaiensis</name>
    <dbReference type="NCBI Taxonomy" id="1547283"/>
    <lineage>
        <taxon>Bacteria</taxon>
        <taxon>Bacillati</taxon>
        <taxon>Bacillota</taxon>
        <taxon>Bacilli</taxon>
        <taxon>Bacillales</taxon>
        <taxon>Bacillaceae</taxon>
        <taxon>Bacillus</taxon>
    </lineage>
</organism>
<dbReference type="InterPro" id="IPR050080">
    <property type="entry name" value="RNase_PH"/>
</dbReference>
<dbReference type="GO" id="GO:0008033">
    <property type="term" value="P:tRNA processing"/>
    <property type="evidence" value="ECO:0007669"/>
    <property type="project" value="UniProtKB-UniRule"/>
</dbReference>
<dbReference type="InterPro" id="IPR020568">
    <property type="entry name" value="Ribosomal_Su5_D2-typ_SF"/>
</dbReference>
<dbReference type="GO" id="GO:0000049">
    <property type="term" value="F:tRNA binding"/>
    <property type="evidence" value="ECO:0007669"/>
    <property type="project" value="UniProtKB-UniRule"/>
</dbReference>
<feature type="domain" description="Exoribonuclease phosphorolytic" evidence="10">
    <location>
        <begin position="158"/>
        <end position="224"/>
    </location>
</feature>
<dbReference type="AlphaFoldDB" id="A0A1L3MPA9"/>
<dbReference type="Proteomes" id="UP000181936">
    <property type="component" value="Chromosome"/>
</dbReference>
<feature type="binding site" evidence="8">
    <location>
        <begin position="124"/>
        <end position="126"/>
    </location>
    <ligand>
        <name>phosphate</name>
        <dbReference type="ChEBI" id="CHEBI:43474"/>
        <note>substrate</note>
    </ligand>
</feature>
<comment type="function">
    <text evidence="8">Phosphorolytic 3'-5' exoribonuclease that plays an important role in tRNA 3'-end maturation. Removes nucleotide residues following the 3'-CCA terminus of tRNAs; can also add nucleotides to the ends of RNA molecules by using nucleoside diphosphates as substrates, but this may not be physiologically important. Probably plays a role in initiation of 16S rRNA degradation (leading to ribosome degradation) during starvation.</text>
</comment>
<dbReference type="NCBIfam" id="TIGR01966">
    <property type="entry name" value="RNasePH"/>
    <property type="match status" value="1"/>
</dbReference>
<keyword evidence="5 8" id="KW-0819">tRNA processing</keyword>
<evidence type="ECO:0000256" key="1">
    <source>
        <dbReference type="ARBA" id="ARBA00006678"/>
    </source>
</evidence>
<comment type="similarity">
    <text evidence="1 8">Belongs to the RNase PH family.</text>
</comment>
<keyword evidence="2 8" id="KW-0698">rRNA processing</keyword>
<evidence type="ECO:0000256" key="6">
    <source>
        <dbReference type="ARBA" id="ARBA00022695"/>
    </source>
</evidence>
<dbReference type="PANTHER" id="PTHR11953">
    <property type="entry name" value="EXOSOME COMPLEX COMPONENT"/>
    <property type="match status" value="1"/>
</dbReference>
<evidence type="ECO:0000259" key="9">
    <source>
        <dbReference type="Pfam" id="PF01138"/>
    </source>
</evidence>
<dbReference type="SUPFAM" id="SSF54211">
    <property type="entry name" value="Ribosomal protein S5 domain 2-like"/>
    <property type="match status" value="1"/>
</dbReference>
<dbReference type="STRING" id="1547283.A9C19_05180"/>
<dbReference type="EMBL" id="CP016020">
    <property type="protein sequence ID" value="APH04183.1"/>
    <property type="molecule type" value="Genomic_DNA"/>
</dbReference>